<dbReference type="GO" id="GO:0042910">
    <property type="term" value="F:xenobiotic transmembrane transporter activity"/>
    <property type="evidence" value="ECO:0007669"/>
    <property type="project" value="TreeGrafter"/>
</dbReference>
<evidence type="ECO:0000313" key="3">
    <source>
        <dbReference type="Proteomes" id="UP001139028"/>
    </source>
</evidence>
<dbReference type="SUPFAM" id="SSF82866">
    <property type="entry name" value="Multidrug efflux transporter AcrB transmembrane domain"/>
    <property type="match status" value="1"/>
</dbReference>
<gene>
    <name evidence="2" type="ORF">MO867_15635</name>
</gene>
<feature type="transmembrane region" description="Helical" evidence="1">
    <location>
        <begin position="7"/>
        <end position="28"/>
    </location>
</feature>
<evidence type="ECO:0000256" key="1">
    <source>
        <dbReference type="SAM" id="Phobius"/>
    </source>
</evidence>
<accession>A0A9X2ETV9</accession>
<reference evidence="2" key="1">
    <citation type="journal article" date="2022" name="Arch. Microbiol.">
        <title>Microbulbifer okhotskensis sp. nov., isolated from a deep bottom sediment of the Okhotsk Sea.</title>
        <authorList>
            <person name="Romanenko L."/>
            <person name="Kurilenko V."/>
            <person name="Otstavnykh N."/>
            <person name="Velansky P."/>
            <person name="Isaeva M."/>
            <person name="Mikhailov V."/>
        </authorList>
    </citation>
    <scope>NUCLEOTIDE SEQUENCE</scope>
    <source>
        <strain evidence="2">OS29</strain>
    </source>
</reference>
<dbReference type="PANTHER" id="PTHR32063:SF33">
    <property type="entry name" value="RND SUPERFAMILY EFFLUX PUMP PERMEASE COMPONENT"/>
    <property type="match status" value="1"/>
</dbReference>
<comment type="caution">
    <text evidence="2">The sequence shown here is derived from an EMBL/GenBank/DDBJ whole genome shotgun (WGS) entry which is preliminary data.</text>
</comment>
<protein>
    <submittedName>
        <fullName evidence="2">Efflux RND transporter permease subunit</fullName>
    </submittedName>
</protein>
<dbReference type="AlphaFoldDB" id="A0A9X2ETV9"/>
<evidence type="ECO:0000313" key="2">
    <source>
        <dbReference type="EMBL" id="MCO1335768.1"/>
    </source>
</evidence>
<dbReference type="EMBL" id="JALBWM010000080">
    <property type="protein sequence ID" value="MCO1335768.1"/>
    <property type="molecule type" value="Genomic_DNA"/>
</dbReference>
<dbReference type="Pfam" id="PF00873">
    <property type="entry name" value="ACR_tran"/>
    <property type="match status" value="1"/>
</dbReference>
<dbReference type="PANTHER" id="PTHR32063">
    <property type="match status" value="1"/>
</dbReference>
<keyword evidence="1" id="KW-0812">Transmembrane</keyword>
<keyword evidence="1" id="KW-1133">Transmembrane helix</keyword>
<proteinExistence type="predicted"/>
<keyword evidence="3" id="KW-1185">Reference proteome</keyword>
<dbReference type="Gene3D" id="1.20.1640.10">
    <property type="entry name" value="Multidrug efflux transporter AcrB transmembrane domain"/>
    <property type="match status" value="1"/>
</dbReference>
<keyword evidence="1" id="KW-0472">Membrane</keyword>
<name>A0A9X2ETV9_9GAMM</name>
<sequence>MKSYIQPFIEMIVIPFGVIAALLGHLGMGYGLRMVSLLGMVALAGVVNNDTLVMTEYSNRLRSEGIDLETVIKCTAAHRFRPIVLTTVTIFCGLMSMIFEISEQARA</sequence>
<organism evidence="2 3">
    <name type="scientific">Microbulbifer okhotskensis</name>
    <dbReference type="NCBI Taxonomy" id="2926617"/>
    <lineage>
        <taxon>Bacteria</taxon>
        <taxon>Pseudomonadati</taxon>
        <taxon>Pseudomonadota</taxon>
        <taxon>Gammaproteobacteria</taxon>
        <taxon>Cellvibrionales</taxon>
        <taxon>Microbulbiferaceae</taxon>
        <taxon>Microbulbifer</taxon>
    </lineage>
</organism>
<feature type="transmembrane region" description="Helical" evidence="1">
    <location>
        <begin position="83"/>
        <end position="102"/>
    </location>
</feature>
<dbReference type="InterPro" id="IPR001036">
    <property type="entry name" value="Acrflvin-R"/>
</dbReference>
<dbReference type="Proteomes" id="UP001139028">
    <property type="component" value="Unassembled WGS sequence"/>
</dbReference>
<dbReference type="GO" id="GO:0005886">
    <property type="term" value="C:plasma membrane"/>
    <property type="evidence" value="ECO:0007669"/>
    <property type="project" value="TreeGrafter"/>
</dbReference>